<dbReference type="PATRIC" id="fig|1423744.4.peg.318"/>
<evidence type="ECO:0000313" key="1">
    <source>
        <dbReference type="EMBL" id="KRN04214.1"/>
    </source>
</evidence>
<dbReference type="AlphaFoldDB" id="A0A0R2DKJ4"/>
<accession>A0A0R2DKJ4</accession>
<name>A0A0R2DKJ4_9LACO</name>
<keyword evidence="2" id="KW-1185">Reference proteome</keyword>
<gene>
    <name evidence="1" type="ORF">FC86_GL000311</name>
</gene>
<sequence length="404" mass="48332">MTSIGKLFNQTKNINKENIMYSLERKVERVFDAPCPLKRIQEFNELFNEQAHVRIFDFSNMKKGFLESRKELSGYYLETLSNYENAYVLDNKSNNIERKLNIRKVVNLDLNVLTAFNHYVNGKNSKDGEEVYELLKYLKNENFEFNMSTAIMERSMSPIENSGEDVWKEIINNFLRFIKKDTIIEEISRVHLSESDKKDAERIFNEILKPHYWNEYIILNCLVLKAFLIKQDKKIKNKTEELVKYSLSTLNIFLEYELTLLDKYFERDLSKYQTFKKIEGFSKDVIKKINNTTWDIFHIRLLELQMFKDNQSEEVVYHYFATRDKAFIELANFNPMEMFVILPEMQYAIRKLKINSILDNKKIFGQILDDVQREKRKANLQKIDYKSIQKSLAKEINENQKMKK</sequence>
<dbReference type="RefSeq" id="WP_056974475.1">
    <property type="nucleotide sequence ID" value="NZ_AYZL01000016.1"/>
</dbReference>
<proteinExistence type="predicted"/>
<reference evidence="1 2" key="1">
    <citation type="journal article" date="2015" name="Genome Announc.">
        <title>Expanding the biotechnology potential of lactobacilli through comparative genomics of 213 strains and associated genera.</title>
        <authorList>
            <person name="Sun Z."/>
            <person name="Harris H.M."/>
            <person name="McCann A."/>
            <person name="Guo C."/>
            <person name="Argimon S."/>
            <person name="Zhang W."/>
            <person name="Yang X."/>
            <person name="Jeffery I.B."/>
            <person name="Cooney J.C."/>
            <person name="Kagawa T.F."/>
            <person name="Liu W."/>
            <person name="Song Y."/>
            <person name="Salvetti E."/>
            <person name="Wrobel A."/>
            <person name="Rasinkangas P."/>
            <person name="Parkhill J."/>
            <person name="Rea M.C."/>
            <person name="O'Sullivan O."/>
            <person name="Ritari J."/>
            <person name="Douillard F.P."/>
            <person name="Paul Ross R."/>
            <person name="Yang R."/>
            <person name="Briner A.E."/>
            <person name="Felis G.E."/>
            <person name="de Vos W.M."/>
            <person name="Barrangou R."/>
            <person name="Klaenhammer T.R."/>
            <person name="Caufield P.W."/>
            <person name="Cui Y."/>
            <person name="Zhang H."/>
            <person name="O'Toole P.W."/>
        </authorList>
    </citation>
    <scope>NUCLEOTIDE SEQUENCE [LARGE SCALE GENOMIC DNA]</scope>
    <source>
        <strain evidence="1 2">DSM 23037</strain>
    </source>
</reference>
<dbReference type="OrthoDB" id="7059787at2"/>
<evidence type="ECO:0000313" key="2">
    <source>
        <dbReference type="Proteomes" id="UP000051378"/>
    </source>
</evidence>
<protein>
    <submittedName>
        <fullName evidence="1">Uncharacterized protein</fullName>
    </submittedName>
</protein>
<comment type="caution">
    <text evidence="1">The sequence shown here is derived from an EMBL/GenBank/DDBJ whole genome shotgun (WGS) entry which is preliminary data.</text>
</comment>
<organism evidence="1 2">
    <name type="scientific">Holzapfeliella floricola DSM 23037 = JCM 16512</name>
    <dbReference type="NCBI Taxonomy" id="1423744"/>
    <lineage>
        <taxon>Bacteria</taxon>
        <taxon>Bacillati</taxon>
        <taxon>Bacillota</taxon>
        <taxon>Bacilli</taxon>
        <taxon>Lactobacillales</taxon>
        <taxon>Lactobacillaceae</taxon>
        <taxon>Holzapfeliella</taxon>
    </lineage>
</organism>
<dbReference type="EMBL" id="AYZL01000016">
    <property type="protein sequence ID" value="KRN04214.1"/>
    <property type="molecule type" value="Genomic_DNA"/>
</dbReference>
<dbReference type="Proteomes" id="UP000051378">
    <property type="component" value="Unassembled WGS sequence"/>
</dbReference>